<sequence>MPIMNTGAGRAGLTRRHALAGIASAPLILSPAAWAAAPRGGTPFSWDWLRQLAADLAGAAWHAPQPVAAAAAIDYDEVNRIHFRADHALWRGDGERETRFFPIHRFANSPIEIARVENGRAFPIGFDPDMYDVAPDAAGRRFPMAAGFAGFRLMNAGGRGDWLAYQGASYFRSAGALHQYGLSARGLAIDTGIDGREEFPVFTRFWLEPGPADAMTIYALLEGPSVTGAYRFVSRKTDVGPVQDITATLHLRRDVERLGIAPLTSMFWYGEGNRAQGIDWRPEIHDSDGLAILTGTGERIWRPLVNPPHPATSSFADRAPKGFGLLQRDRSFAHYQDDSAYYEKRPNLWVEPQGDWGEGRVMLYEIPTTREIEDNIVAFWTPARPTRKGDRIDIAYRLSWSGTDPAPPALARAVDCWTGVAGRPGHDPIPGARRLVADFVGTALAGLDRDSGVEAVVSATGGKVIATYAYPVVGVDERWRLIVDVAQPDAGASDLRAYLKRGRDALSETLLYLLR</sequence>
<dbReference type="Gene3D" id="2.60.40.10">
    <property type="entry name" value="Immunoglobulins"/>
    <property type="match status" value="1"/>
</dbReference>
<evidence type="ECO:0000256" key="4">
    <source>
        <dbReference type="ARBA" id="ARBA00022729"/>
    </source>
</evidence>
<evidence type="ECO:0000256" key="3">
    <source>
        <dbReference type="ARBA" id="ARBA00009284"/>
    </source>
</evidence>
<accession>A0A239JTL3</accession>
<dbReference type="GO" id="GO:0030246">
    <property type="term" value="F:carbohydrate binding"/>
    <property type="evidence" value="ECO:0007669"/>
    <property type="project" value="InterPro"/>
</dbReference>
<organism evidence="8 9">
    <name type="scientific">Edaphosphingomonas laterariae</name>
    <dbReference type="NCBI Taxonomy" id="861865"/>
    <lineage>
        <taxon>Bacteria</taxon>
        <taxon>Pseudomonadati</taxon>
        <taxon>Pseudomonadota</taxon>
        <taxon>Alphaproteobacteria</taxon>
        <taxon>Sphingomonadales</taxon>
        <taxon>Rhizorhabdaceae</taxon>
        <taxon>Edaphosphingomonas</taxon>
    </lineage>
</organism>
<evidence type="ECO:0000313" key="8">
    <source>
        <dbReference type="EMBL" id="SNT08788.1"/>
    </source>
</evidence>
<name>A0A239JTL3_9SPHN</name>
<dbReference type="OrthoDB" id="9777817at2"/>
<dbReference type="InterPro" id="IPR007444">
    <property type="entry name" value="Glucan_biosyn_MdoG_C"/>
</dbReference>
<dbReference type="Pfam" id="PF04349">
    <property type="entry name" value="MdoG"/>
    <property type="match status" value="1"/>
</dbReference>
<dbReference type="UniPathway" id="UPA00637"/>
<reference evidence="9" key="1">
    <citation type="submission" date="2017-06" db="EMBL/GenBank/DDBJ databases">
        <authorList>
            <person name="Varghese N."/>
            <person name="Submissions S."/>
        </authorList>
    </citation>
    <scope>NUCLEOTIDE SEQUENCE [LARGE SCALE GENOMIC DNA]</scope>
    <source>
        <strain evidence="9">LNB2</strain>
    </source>
</reference>
<comment type="pathway">
    <text evidence="2">Glycan metabolism; osmoregulated periplasmic glucan (OPG) biosynthesis.</text>
</comment>
<dbReference type="EMBL" id="FZOS01000039">
    <property type="protein sequence ID" value="SNT08788.1"/>
    <property type="molecule type" value="Genomic_DNA"/>
</dbReference>
<dbReference type="RefSeq" id="WP_089221115.1">
    <property type="nucleotide sequence ID" value="NZ_FZOS01000039.1"/>
</dbReference>
<feature type="signal peptide" evidence="6">
    <location>
        <begin position="1"/>
        <end position="35"/>
    </location>
</feature>
<dbReference type="InterPro" id="IPR014438">
    <property type="entry name" value="Glucan_biosyn_MdoG/MdoD"/>
</dbReference>
<comment type="subcellular location">
    <subcellularLocation>
        <location evidence="1">Periplasm</location>
    </subcellularLocation>
</comment>
<evidence type="ECO:0000313" key="9">
    <source>
        <dbReference type="Proteomes" id="UP000198281"/>
    </source>
</evidence>
<dbReference type="PANTHER" id="PTHR30504:SF3">
    <property type="entry name" value="GLUCANS BIOSYNTHESIS PROTEIN D"/>
    <property type="match status" value="1"/>
</dbReference>
<proteinExistence type="inferred from homology"/>
<dbReference type="InterPro" id="IPR011013">
    <property type="entry name" value="Gal_mutarotase_sf_dom"/>
</dbReference>
<dbReference type="InterPro" id="IPR014756">
    <property type="entry name" value="Ig_E-set"/>
</dbReference>
<evidence type="ECO:0000256" key="6">
    <source>
        <dbReference type="SAM" id="SignalP"/>
    </source>
</evidence>
<dbReference type="PIRSF" id="PIRSF006281">
    <property type="entry name" value="MdoG"/>
    <property type="match status" value="1"/>
</dbReference>
<keyword evidence="4 6" id="KW-0732">Signal</keyword>
<evidence type="ECO:0000256" key="2">
    <source>
        <dbReference type="ARBA" id="ARBA00005001"/>
    </source>
</evidence>
<dbReference type="SUPFAM" id="SSF74650">
    <property type="entry name" value="Galactose mutarotase-like"/>
    <property type="match status" value="1"/>
</dbReference>
<feature type="chain" id="PRO_5012602270" evidence="6">
    <location>
        <begin position="36"/>
        <end position="515"/>
    </location>
</feature>
<feature type="domain" description="Glucan biosynthesis periplasmic MdoG C-terminal" evidence="7">
    <location>
        <begin position="44"/>
        <end position="513"/>
    </location>
</feature>
<dbReference type="PANTHER" id="PTHR30504">
    <property type="entry name" value="GLUCANS BIOSYNTHESIS PROTEIN"/>
    <property type="match status" value="1"/>
</dbReference>
<dbReference type="Gene3D" id="2.70.98.10">
    <property type="match status" value="1"/>
</dbReference>
<comment type="similarity">
    <text evidence="3">Belongs to the OpgD/OpgG family.</text>
</comment>
<evidence type="ECO:0000256" key="5">
    <source>
        <dbReference type="ARBA" id="ARBA00022764"/>
    </source>
</evidence>
<protein>
    <submittedName>
        <fullName evidence="8">Glucans biosynthesis protein</fullName>
    </submittedName>
</protein>
<dbReference type="SUPFAM" id="SSF81296">
    <property type="entry name" value="E set domains"/>
    <property type="match status" value="1"/>
</dbReference>
<dbReference type="GO" id="GO:0003824">
    <property type="term" value="F:catalytic activity"/>
    <property type="evidence" value="ECO:0007669"/>
    <property type="project" value="InterPro"/>
</dbReference>
<dbReference type="AlphaFoldDB" id="A0A239JTL3"/>
<dbReference type="GO" id="GO:0030288">
    <property type="term" value="C:outer membrane-bounded periplasmic space"/>
    <property type="evidence" value="ECO:0007669"/>
    <property type="project" value="TreeGrafter"/>
</dbReference>
<gene>
    <name evidence="8" type="ORF">SAMN06295912_1396</name>
</gene>
<dbReference type="GO" id="GO:0051274">
    <property type="term" value="P:beta-glucan biosynthetic process"/>
    <property type="evidence" value="ECO:0007669"/>
    <property type="project" value="TreeGrafter"/>
</dbReference>
<dbReference type="InterPro" id="IPR013783">
    <property type="entry name" value="Ig-like_fold"/>
</dbReference>
<evidence type="ECO:0000256" key="1">
    <source>
        <dbReference type="ARBA" id="ARBA00004418"/>
    </source>
</evidence>
<keyword evidence="9" id="KW-1185">Reference proteome</keyword>
<dbReference type="Proteomes" id="UP000198281">
    <property type="component" value="Unassembled WGS sequence"/>
</dbReference>
<evidence type="ECO:0000259" key="7">
    <source>
        <dbReference type="Pfam" id="PF04349"/>
    </source>
</evidence>
<keyword evidence="5" id="KW-0574">Periplasm</keyword>
<dbReference type="InterPro" id="IPR014718">
    <property type="entry name" value="GH-type_carb-bd"/>
</dbReference>